<evidence type="ECO:0000313" key="3">
    <source>
        <dbReference type="EMBL" id="SNS84271.1"/>
    </source>
</evidence>
<keyword evidence="4" id="KW-1185">Reference proteome</keyword>
<dbReference type="Pfam" id="PF11350">
    <property type="entry name" value="DUF3152"/>
    <property type="match status" value="1"/>
</dbReference>
<protein>
    <recommendedName>
        <fullName evidence="2">DUF3152 domain-containing protein</fullName>
    </recommendedName>
</protein>
<sequence length="273" mass="28980">MATPLSGHRLPAPRTPEPPPRPDRYRGLLALGLALIASAALLMAVNHARRSPDAAPQPSQTQAASPVPGKIGPFAAPTASNNAGPAPDGPGVFSTERSTGRTLGRGTDLRRFHVAVEKSINLDLAPFVASVDTILGDKRSWIADGKLRLRRVGADQPADFTIYLASAGTSERMCAEGGLDTERFTSCQLGDQVVINADRWVSAVPWFEAPLGEYQAYAVNHEVGHQLGHQHEACPKPGAAAPVMQQQTYGMQGCLPNGWPYVGGRRYAGPPIP</sequence>
<dbReference type="SUPFAM" id="SSF55486">
    <property type="entry name" value="Metalloproteases ('zincins'), catalytic domain"/>
    <property type="match status" value="1"/>
</dbReference>
<dbReference type="Proteomes" id="UP000198362">
    <property type="component" value="Unassembled WGS sequence"/>
</dbReference>
<reference evidence="3 4" key="1">
    <citation type="submission" date="2017-06" db="EMBL/GenBank/DDBJ databases">
        <authorList>
            <person name="Kim H.J."/>
            <person name="Triplett B.A."/>
        </authorList>
    </citation>
    <scope>NUCLEOTIDE SEQUENCE [LARGE SCALE GENOMIC DNA]</scope>
    <source>
        <strain evidence="3 4">CGMCC 4.5593</strain>
    </source>
</reference>
<dbReference type="AlphaFoldDB" id="A0A239HSS9"/>
<feature type="region of interest" description="Disordered" evidence="1">
    <location>
        <begin position="1"/>
        <end position="25"/>
    </location>
</feature>
<evidence type="ECO:0000256" key="1">
    <source>
        <dbReference type="SAM" id="MobiDB-lite"/>
    </source>
</evidence>
<gene>
    <name evidence="3" type="ORF">SAMN05421812_10212</name>
</gene>
<dbReference type="EMBL" id="FZPH01000002">
    <property type="protein sequence ID" value="SNS84271.1"/>
    <property type="molecule type" value="Genomic_DNA"/>
</dbReference>
<dbReference type="RefSeq" id="WP_245870649.1">
    <property type="nucleotide sequence ID" value="NZ_FZPH01000002.1"/>
</dbReference>
<feature type="region of interest" description="Disordered" evidence="1">
    <location>
        <begin position="51"/>
        <end position="104"/>
    </location>
</feature>
<dbReference type="InterPro" id="IPR022603">
    <property type="entry name" value="DUF3152"/>
</dbReference>
<evidence type="ECO:0000259" key="2">
    <source>
        <dbReference type="Pfam" id="PF11350"/>
    </source>
</evidence>
<proteinExistence type="predicted"/>
<feature type="domain" description="DUF3152" evidence="2">
    <location>
        <begin position="89"/>
        <end position="251"/>
    </location>
</feature>
<feature type="compositionally biased region" description="Low complexity" evidence="1">
    <location>
        <begin position="53"/>
        <end position="66"/>
    </location>
</feature>
<evidence type="ECO:0000313" key="4">
    <source>
        <dbReference type="Proteomes" id="UP000198362"/>
    </source>
</evidence>
<name>A0A239HSS9_9ACTN</name>
<accession>A0A239HSS9</accession>
<organism evidence="3 4">
    <name type="scientific">Asanoa hainanensis</name>
    <dbReference type="NCBI Taxonomy" id="560556"/>
    <lineage>
        <taxon>Bacteria</taxon>
        <taxon>Bacillati</taxon>
        <taxon>Actinomycetota</taxon>
        <taxon>Actinomycetes</taxon>
        <taxon>Micromonosporales</taxon>
        <taxon>Micromonosporaceae</taxon>
        <taxon>Asanoa</taxon>
    </lineage>
</organism>